<evidence type="ECO:0000256" key="6">
    <source>
        <dbReference type="ARBA" id="ARBA00023146"/>
    </source>
</evidence>
<dbReference type="GO" id="GO:0006424">
    <property type="term" value="P:glutamyl-tRNA aminoacylation"/>
    <property type="evidence" value="ECO:0007669"/>
    <property type="project" value="UniProtKB-UniRule"/>
</dbReference>
<comment type="subcellular location">
    <subcellularLocation>
        <location evidence="7">Cytoplasm</location>
    </subcellularLocation>
</comment>
<feature type="binding site" evidence="7">
    <location>
        <position position="214"/>
    </location>
    <ligand>
        <name>ATP</name>
        <dbReference type="ChEBI" id="CHEBI:30616"/>
    </ligand>
</feature>
<dbReference type="Pfam" id="PF19269">
    <property type="entry name" value="Anticodon_2"/>
    <property type="match status" value="1"/>
</dbReference>
<dbReference type="InterPro" id="IPR033910">
    <property type="entry name" value="GluRS_core"/>
</dbReference>
<keyword evidence="6 7" id="KW-0030">Aminoacyl-tRNA synthetase</keyword>
<comment type="similarity">
    <text evidence="1 7">Belongs to the class-I aminoacyl-tRNA synthetase family. Glutamate--tRNA ligase type 1 subfamily.</text>
</comment>
<dbReference type="CDD" id="cd00808">
    <property type="entry name" value="GluRS_core"/>
    <property type="match status" value="1"/>
</dbReference>
<feature type="domain" description="Glutamyl/glutaminyl-tRNA synthetase class Ib catalytic" evidence="8">
    <location>
        <begin position="104"/>
        <end position="282"/>
    </location>
</feature>
<evidence type="ECO:0000256" key="4">
    <source>
        <dbReference type="ARBA" id="ARBA00022840"/>
    </source>
</evidence>
<dbReference type="PANTHER" id="PTHR43311">
    <property type="entry name" value="GLUTAMATE--TRNA LIGASE"/>
    <property type="match status" value="1"/>
</dbReference>
<accession>A0A1G2NWN8</accession>
<dbReference type="PROSITE" id="PS00178">
    <property type="entry name" value="AA_TRNA_LIGASE_I"/>
    <property type="match status" value="1"/>
</dbReference>
<reference evidence="10 11" key="1">
    <citation type="journal article" date="2016" name="Nat. Commun.">
        <title>Thousands of microbial genomes shed light on interconnected biogeochemical processes in an aquifer system.</title>
        <authorList>
            <person name="Anantharaman K."/>
            <person name="Brown C.T."/>
            <person name="Hug L.A."/>
            <person name="Sharon I."/>
            <person name="Castelle C.J."/>
            <person name="Probst A.J."/>
            <person name="Thomas B.C."/>
            <person name="Singh A."/>
            <person name="Wilkins M.J."/>
            <person name="Karaoz U."/>
            <person name="Brodie E.L."/>
            <person name="Williams K.H."/>
            <person name="Hubbard S.S."/>
            <person name="Banfield J.F."/>
        </authorList>
    </citation>
    <scope>NUCLEOTIDE SEQUENCE [LARGE SCALE GENOMIC DNA]</scope>
</reference>
<dbReference type="EC" id="6.1.1.17" evidence="7"/>
<dbReference type="PANTHER" id="PTHR43311:SF2">
    <property type="entry name" value="GLUTAMATE--TRNA LIGASE, MITOCHONDRIAL-RELATED"/>
    <property type="match status" value="1"/>
</dbReference>
<dbReference type="InterPro" id="IPR004527">
    <property type="entry name" value="Glu-tRNA-ligase_bac/mito"/>
</dbReference>
<name>A0A1G2NWN8_9BACT</name>
<evidence type="ECO:0000313" key="11">
    <source>
        <dbReference type="Proteomes" id="UP000176429"/>
    </source>
</evidence>
<proteinExistence type="inferred from homology"/>
<dbReference type="SUPFAM" id="SSF52374">
    <property type="entry name" value="Nucleotidylyl transferase"/>
    <property type="match status" value="1"/>
</dbReference>
<dbReference type="InterPro" id="IPR049940">
    <property type="entry name" value="GluQ/Sye"/>
</dbReference>
<evidence type="ECO:0000256" key="2">
    <source>
        <dbReference type="ARBA" id="ARBA00022598"/>
    </source>
</evidence>
<comment type="function">
    <text evidence="7">Catalyzes the attachment of glutamate to tRNA(Glu) in a two-step reaction: glutamate is first activated by ATP to form Glu-AMP and then transferred to the acceptor end of tRNA(Glu).</text>
</comment>
<comment type="subunit">
    <text evidence="7">Monomer.</text>
</comment>
<dbReference type="InterPro" id="IPR045462">
    <property type="entry name" value="aa-tRNA-synth_I_cd-bd"/>
</dbReference>
<evidence type="ECO:0000256" key="5">
    <source>
        <dbReference type="ARBA" id="ARBA00022917"/>
    </source>
</evidence>
<dbReference type="Pfam" id="PF00749">
    <property type="entry name" value="tRNA-synt_1c"/>
    <property type="match status" value="1"/>
</dbReference>
<dbReference type="InterPro" id="IPR020751">
    <property type="entry name" value="aa-tRNA-synth_I_codon-bd_sub2"/>
</dbReference>
<dbReference type="InterPro" id="IPR020058">
    <property type="entry name" value="Glu/Gln-tRNA-synth_Ib_cat-dom"/>
</dbReference>
<gene>
    <name evidence="7" type="primary">gltX</name>
    <name evidence="10" type="ORF">A3H68_02550</name>
</gene>
<evidence type="ECO:0000256" key="3">
    <source>
        <dbReference type="ARBA" id="ARBA00022741"/>
    </source>
</evidence>
<keyword evidence="2 7" id="KW-0436">Ligase</keyword>
<dbReference type="GO" id="GO:0004818">
    <property type="term" value="F:glutamate-tRNA ligase activity"/>
    <property type="evidence" value="ECO:0007669"/>
    <property type="project" value="UniProtKB-UniRule"/>
</dbReference>
<dbReference type="InterPro" id="IPR014729">
    <property type="entry name" value="Rossmann-like_a/b/a_fold"/>
</dbReference>
<sequence>MDENEKVVVRFAPSSTGPFHVGGARTALFNYLFAKKSGGKFIVRIEDTDKQRSEKKYEEQILDSLKWLSIKWDDLYKQSDRSEIYEKYLKKLVADGFAYISKEEKKTEGSRDEVIRFKNPNKKIAFEDLIKGVITFDTTELGDFVIAKSLDEPLFHLAVVVDDYEMGITHVIRGEDHISNTPRQMLIQEAIGAKSPRYAHIPLILADDRSKLSKRKHGESVTVIHYRSLGFLPEAIVNFLAFLGWNPGSQKELYTLRELITDFDISQVQKNNAIFNMAKLRWFNREYLKLLPQDVVFASLRNAADTTPVKIDEGVLKRAQNTIMERINTYSDFGDQIKTGEWDWLFREPLPSRELLLWKKCPDAQMTAARIKMFQDMVGTLPPENFKAETISGIVMDAAIREGKGEMLWPVRAALSGKDKSPDPFTLCEILQKDTVNKRLDIARKILLLNND</sequence>
<dbReference type="PRINTS" id="PR00987">
    <property type="entry name" value="TRNASYNTHGLU"/>
</dbReference>
<dbReference type="GO" id="GO:0008270">
    <property type="term" value="F:zinc ion binding"/>
    <property type="evidence" value="ECO:0007669"/>
    <property type="project" value="InterPro"/>
</dbReference>
<comment type="catalytic activity">
    <reaction evidence="7">
        <text>tRNA(Glu) + L-glutamate + ATP = L-glutamyl-tRNA(Glu) + AMP + diphosphate</text>
        <dbReference type="Rhea" id="RHEA:23540"/>
        <dbReference type="Rhea" id="RHEA-COMP:9663"/>
        <dbReference type="Rhea" id="RHEA-COMP:9680"/>
        <dbReference type="ChEBI" id="CHEBI:29985"/>
        <dbReference type="ChEBI" id="CHEBI:30616"/>
        <dbReference type="ChEBI" id="CHEBI:33019"/>
        <dbReference type="ChEBI" id="CHEBI:78442"/>
        <dbReference type="ChEBI" id="CHEBI:78520"/>
        <dbReference type="ChEBI" id="CHEBI:456215"/>
        <dbReference type="EC" id="6.1.1.17"/>
    </reaction>
</comment>
<evidence type="ECO:0000256" key="1">
    <source>
        <dbReference type="ARBA" id="ARBA00007894"/>
    </source>
</evidence>
<comment type="caution">
    <text evidence="7">Lacks conserved residue(s) required for the propagation of feature annotation.</text>
</comment>
<evidence type="ECO:0000313" key="10">
    <source>
        <dbReference type="EMBL" id="OHA40525.1"/>
    </source>
</evidence>
<evidence type="ECO:0000259" key="8">
    <source>
        <dbReference type="Pfam" id="PF00749"/>
    </source>
</evidence>
<dbReference type="GO" id="GO:0005524">
    <property type="term" value="F:ATP binding"/>
    <property type="evidence" value="ECO:0007669"/>
    <property type="project" value="UniProtKB-UniRule"/>
</dbReference>
<dbReference type="Gene3D" id="3.40.50.620">
    <property type="entry name" value="HUPs"/>
    <property type="match status" value="2"/>
</dbReference>
<dbReference type="HAMAP" id="MF_00022">
    <property type="entry name" value="Glu_tRNA_synth_type1"/>
    <property type="match status" value="1"/>
</dbReference>
<dbReference type="EMBL" id="MHSH01000050">
    <property type="protein sequence ID" value="OHA40525.1"/>
    <property type="molecule type" value="Genomic_DNA"/>
</dbReference>
<dbReference type="AlphaFoldDB" id="A0A1G2NWN8"/>
<keyword evidence="4 7" id="KW-0067">ATP-binding</keyword>
<dbReference type="InterPro" id="IPR000924">
    <property type="entry name" value="Glu/Gln-tRNA-synth"/>
</dbReference>
<feature type="domain" description="Aminoacyl-tRNA synthetase class I anticodon-binding" evidence="9">
    <location>
        <begin position="312"/>
        <end position="443"/>
    </location>
</feature>
<dbReference type="Proteomes" id="UP000176429">
    <property type="component" value="Unassembled WGS sequence"/>
</dbReference>
<protein>
    <recommendedName>
        <fullName evidence="7">Glutamate--tRNA ligase</fullName>
        <ecNumber evidence="7">6.1.1.17</ecNumber>
    </recommendedName>
    <alternativeName>
        <fullName evidence="7">Glutamyl-tRNA synthetase</fullName>
        <shortName evidence="7">GluRS</shortName>
    </alternativeName>
</protein>
<keyword evidence="3 7" id="KW-0547">Nucleotide-binding</keyword>
<dbReference type="Gene3D" id="1.10.10.350">
    <property type="match status" value="1"/>
</dbReference>
<comment type="caution">
    <text evidence="10">The sequence shown here is derived from an EMBL/GenBank/DDBJ whole genome shotgun (WGS) entry which is preliminary data.</text>
</comment>
<evidence type="ECO:0000256" key="7">
    <source>
        <dbReference type="HAMAP-Rule" id="MF_00022"/>
    </source>
</evidence>
<evidence type="ECO:0000259" key="9">
    <source>
        <dbReference type="Pfam" id="PF19269"/>
    </source>
</evidence>
<dbReference type="SUPFAM" id="SSF48163">
    <property type="entry name" value="An anticodon-binding domain of class I aminoacyl-tRNA synthetases"/>
    <property type="match status" value="1"/>
</dbReference>
<dbReference type="GO" id="GO:0000049">
    <property type="term" value="F:tRNA binding"/>
    <property type="evidence" value="ECO:0007669"/>
    <property type="project" value="InterPro"/>
</dbReference>
<keyword evidence="7" id="KW-0963">Cytoplasm</keyword>
<dbReference type="InterPro" id="IPR001412">
    <property type="entry name" value="aa-tRNA-synth_I_CS"/>
</dbReference>
<feature type="short sequence motif" description="'KMSKS' region" evidence="7">
    <location>
        <begin position="211"/>
        <end position="215"/>
    </location>
</feature>
<organism evidence="10 11">
    <name type="scientific">Candidatus Taylorbacteria bacterium RIFCSPLOWO2_02_FULL_46_40</name>
    <dbReference type="NCBI Taxonomy" id="1802329"/>
    <lineage>
        <taxon>Bacteria</taxon>
        <taxon>Candidatus Tayloriibacteriota</taxon>
    </lineage>
</organism>
<keyword evidence="5 7" id="KW-0648">Protein biosynthesis</keyword>
<dbReference type="InterPro" id="IPR008925">
    <property type="entry name" value="aa_tRNA-synth_I_cd-bd_sf"/>
</dbReference>
<dbReference type="GO" id="GO:0005829">
    <property type="term" value="C:cytosol"/>
    <property type="evidence" value="ECO:0007669"/>
    <property type="project" value="TreeGrafter"/>
</dbReference>